<protein>
    <submittedName>
        <fullName evidence="2">Uncharacterized protein</fullName>
    </submittedName>
</protein>
<dbReference type="EMBL" id="CP060780">
    <property type="protein sequence ID" value="QNP43922.1"/>
    <property type="molecule type" value="Genomic_DNA"/>
</dbReference>
<reference evidence="2 3" key="1">
    <citation type="submission" date="2020-08" db="EMBL/GenBank/DDBJ databases">
        <title>Genome sequence of Sphingomonas daechungensis KACC 18115T.</title>
        <authorList>
            <person name="Hyun D.-W."/>
            <person name="Bae J.-W."/>
        </authorList>
    </citation>
    <scope>NUCLEOTIDE SEQUENCE [LARGE SCALE GENOMIC DNA]</scope>
    <source>
        <strain evidence="2 3">KACC 18115</strain>
    </source>
</reference>
<feature type="transmembrane region" description="Helical" evidence="1">
    <location>
        <begin position="20"/>
        <end position="41"/>
    </location>
</feature>
<sequence length="76" mass="8379">MQLNARQLSHFQYHRRRLFLNLFALACAVVIIVVVVGFGTGSRSVDILVGVAAIVTFMRAAPASVEEYRVMKADPS</sequence>
<accession>A0ABX6T266</accession>
<dbReference type="Proteomes" id="UP000516134">
    <property type="component" value="Chromosome"/>
</dbReference>
<keyword evidence="3" id="KW-1185">Reference proteome</keyword>
<proteinExistence type="predicted"/>
<evidence type="ECO:0000256" key="1">
    <source>
        <dbReference type="SAM" id="Phobius"/>
    </source>
</evidence>
<keyword evidence="1" id="KW-1133">Transmembrane helix</keyword>
<organism evidence="2 3">
    <name type="scientific">Sphingomonas daechungensis</name>
    <dbReference type="NCBI Taxonomy" id="1176646"/>
    <lineage>
        <taxon>Bacteria</taxon>
        <taxon>Pseudomonadati</taxon>
        <taxon>Pseudomonadota</taxon>
        <taxon>Alphaproteobacteria</taxon>
        <taxon>Sphingomonadales</taxon>
        <taxon>Sphingomonadaceae</taxon>
        <taxon>Sphingomonas</taxon>
    </lineage>
</organism>
<name>A0ABX6T266_9SPHN</name>
<gene>
    <name evidence="2" type="ORF">H9L15_04700</name>
</gene>
<evidence type="ECO:0000313" key="2">
    <source>
        <dbReference type="EMBL" id="QNP43922.1"/>
    </source>
</evidence>
<evidence type="ECO:0000313" key="3">
    <source>
        <dbReference type="Proteomes" id="UP000516134"/>
    </source>
</evidence>
<keyword evidence="1" id="KW-0472">Membrane</keyword>
<keyword evidence="1" id="KW-0812">Transmembrane</keyword>
<dbReference type="RefSeq" id="WP_187715346.1">
    <property type="nucleotide sequence ID" value="NZ_BAABJC010000001.1"/>
</dbReference>